<dbReference type="Pfam" id="PF08448">
    <property type="entry name" value="PAS_4"/>
    <property type="match status" value="2"/>
</dbReference>
<dbReference type="PANTHER" id="PTHR41523">
    <property type="entry name" value="TWO-COMPONENT SYSTEM SENSOR PROTEIN"/>
    <property type="match status" value="1"/>
</dbReference>
<keyword evidence="19" id="KW-1185">Reference proteome</keyword>
<evidence type="ECO:0000259" key="17">
    <source>
        <dbReference type="PROSITE" id="PS50113"/>
    </source>
</evidence>
<evidence type="ECO:0000256" key="13">
    <source>
        <dbReference type="ARBA" id="ARBA00022991"/>
    </source>
</evidence>
<evidence type="ECO:0000256" key="11">
    <source>
        <dbReference type="ARBA" id="ARBA00022777"/>
    </source>
</evidence>
<dbReference type="InterPro" id="IPR001610">
    <property type="entry name" value="PAC"/>
</dbReference>
<dbReference type="EMBL" id="JBHRFL010000001">
    <property type="protein sequence ID" value="MFC6068313.1"/>
    <property type="molecule type" value="Genomic_DNA"/>
</dbReference>
<evidence type="ECO:0000256" key="16">
    <source>
        <dbReference type="SAM" id="MobiDB-lite"/>
    </source>
</evidence>
<gene>
    <name evidence="18" type="ORF">ACFLLB_01885</name>
</gene>
<comment type="caution">
    <text evidence="18">The sequence shown here is derived from an EMBL/GenBank/DDBJ whole genome shotgun (WGS) entry which is preliminary data.</text>
</comment>
<dbReference type="EC" id="2.7.13.3" evidence="2"/>
<dbReference type="SUPFAM" id="SSF55874">
    <property type="entry name" value="ATPase domain of HSP90 chaperone/DNA topoisomerase II/histidine kinase"/>
    <property type="match status" value="1"/>
</dbReference>
<dbReference type="CDD" id="cd00130">
    <property type="entry name" value="PAS"/>
    <property type="match status" value="1"/>
</dbReference>
<evidence type="ECO:0000256" key="2">
    <source>
        <dbReference type="ARBA" id="ARBA00012438"/>
    </source>
</evidence>
<name>A0ABW1MYG4_9GAMM</name>
<evidence type="ECO:0000313" key="19">
    <source>
        <dbReference type="Proteomes" id="UP001596115"/>
    </source>
</evidence>
<keyword evidence="4" id="KW-0597">Phosphoprotein</keyword>
<evidence type="ECO:0000256" key="14">
    <source>
        <dbReference type="ARBA" id="ARBA00023026"/>
    </source>
</evidence>
<dbReference type="Gene3D" id="3.30.565.10">
    <property type="entry name" value="Histidine kinase-like ATPase, C-terminal domain"/>
    <property type="match status" value="1"/>
</dbReference>
<keyword evidence="15" id="KW-0675">Receptor</keyword>
<keyword evidence="9" id="KW-0677">Repeat</keyword>
<dbReference type="InterPro" id="IPR035965">
    <property type="entry name" value="PAS-like_dom_sf"/>
</dbReference>
<dbReference type="InterPro" id="IPR036890">
    <property type="entry name" value="HATPase_C_sf"/>
</dbReference>
<dbReference type="InterPro" id="IPR011102">
    <property type="entry name" value="Sig_transdc_His_kinase_HWE"/>
</dbReference>
<dbReference type="Proteomes" id="UP001596115">
    <property type="component" value="Unassembled WGS sequence"/>
</dbReference>
<evidence type="ECO:0000256" key="8">
    <source>
        <dbReference type="ARBA" id="ARBA00022679"/>
    </source>
</evidence>
<keyword evidence="11" id="KW-0418">Kinase</keyword>
<evidence type="ECO:0000256" key="7">
    <source>
        <dbReference type="ARBA" id="ARBA00022643"/>
    </source>
</evidence>
<keyword evidence="7" id="KW-0288">FMN</keyword>
<keyword evidence="13" id="KW-0157">Chromophore</keyword>
<keyword evidence="14" id="KW-0843">Virulence</keyword>
<evidence type="ECO:0000256" key="6">
    <source>
        <dbReference type="ARBA" id="ARBA00022630"/>
    </source>
</evidence>
<dbReference type="Gene3D" id="3.30.450.20">
    <property type="entry name" value="PAS domain"/>
    <property type="match status" value="2"/>
</dbReference>
<protein>
    <recommendedName>
        <fullName evidence="2">histidine kinase</fullName>
        <ecNumber evidence="2">2.7.13.3</ecNumber>
    </recommendedName>
</protein>
<evidence type="ECO:0000256" key="10">
    <source>
        <dbReference type="ARBA" id="ARBA00022741"/>
    </source>
</evidence>
<keyword evidence="6" id="KW-0285">Flavoprotein</keyword>
<organism evidence="18 19">
    <name type="scientific">Stenotrophomonas geniculata</name>
    <dbReference type="NCBI Taxonomy" id="86188"/>
    <lineage>
        <taxon>Bacteria</taxon>
        <taxon>Pseudomonadati</taxon>
        <taxon>Pseudomonadota</taxon>
        <taxon>Gammaproteobacteria</taxon>
        <taxon>Lysobacterales</taxon>
        <taxon>Lysobacteraceae</taxon>
        <taxon>Stenotrophomonas</taxon>
    </lineage>
</organism>
<dbReference type="InterPro" id="IPR000700">
    <property type="entry name" value="PAS-assoc_C"/>
</dbReference>
<feature type="region of interest" description="Disordered" evidence="16">
    <location>
        <begin position="1"/>
        <end position="22"/>
    </location>
</feature>
<keyword evidence="12" id="KW-0067">ATP-binding</keyword>
<keyword evidence="10" id="KW-0547">Nucleotide-binding</keyword>
<evidence type="ECO:0000256" key="15">
    <source>
        <dbReference type="ARBA" id="ARBA00023170"/>
    </source>
</evidence>
<reference evidence="18 19" key="1">
    <citation type="submission" date="2024-09" db="EMBL/GenBank/DDBJ databases">
        <title>Whole genome analysis of Stenotrophomonas geniculata MK-1, and its biological control impact on peanut foliage fungus diseases.</title>
        <authorList>
            <person name="Ahsan T."/>
        </authorList>
    </citation>
    <scope>NUCLEOTIDE SEQUENCE [LARGE SCALE GENOMIC DNA]</scope>
    <source>
        <strain evidence="18 19">MK-1</strain>
    </source>
</reference>
<evidence type="ECO:0000313" key="18">
    <source>
        <dbReference type="EMBL" id="MFC6068313.1"/>
    </source>
</evidence>
<keyword evidence="8" id="KW-0808">Transferase</keyword>
<dbReference type="Pfam" id="PF07536">
    <property type="entry name" value="HWE_HK"/>
    <property type="match status" value="1"/>
</dbReference>
<keyword evidence="5" id="KW-0716">Sensory transduction</keyword>
<dbReference type="InterPro" id="IPR000014">
    <property type="entry name" value="PAS"/>
</dbReference>
<evidence type="ECO:0000256" key="9">
    <source>
        <dbReference type="ARBA" id="ARBA00022737"/>
    </source>
</evidence>
<evidence type="ECO:0000256" key="12">
    <source>
        <dbReference type="ARBA" id="ARBA00022840"/>
    </source>
</evidence>
<dbReference type="PROSITE" id="PS50113">
    <property type="entry name" value="PAC"/>
    <property type="match status" value="1"/>
</dbReference>
<dbReference type="PANTHER" id="PTHR41523:SF8">
    <property type="entry name" value="ETHYLENE RESPONSE SENSOR PROTEIN"/>
    <property type="match status" value="1"/>
</dbReference>
<dbReference type="RefSeq" id="WP_049455128.1">
    <property type="nucleotide sequence ID" value="NZ_CP134450.1"/>
</dbReference>
<dbReference type="SMART" id="SM00086">
    <property type="entry name" value="PAC"/>
    <property type="match status" value="2"/>
</dbReference>
<evidence type="ECO:0000256" key="5">
    <source>
        <dbReference type="ARBA" id="ARBA00022606"/>
    </source>
</evidence>
<sequence>MSSRRPEGIHAATLRGGMPPAPRLHARHDGMAARIARHDWSSTPLGACAQWPPHLRATVDLMLAHGFPMIVLWGEQLVQLYNDGYAEILADKHPGGLGQPTRECWPEVWHINGPLYTRVWQGETLTFEDKLYPLVRRGRLEDIWFTITYSPIRGEEGRINGVLVTMFETTAAHLARAAREREELRRRESERRLELAFRMLPVGLCIVDLQGRMLLSNDQMRAYLPSGKVPSTDEANLHRWRGWHADGSAIGPEDFAIARAMRGETVVPGLEFQYLHDDGRARWTRVAAAPLRDGDGEVSGVFAIAVDIDDLKRAAERQSVLLAELQHRVRNIMSTIHAIAWRTRESVSSVDEYAERLCGRLMSLARTQSLLTRGANAGVCLRGMIDEEIAAQTPAAAAYRLQGEDVLLPPKAAEVLSLAIHELATNALRHGALTHEDGRIDVSWHLQVQDGQPWLGLHWCERHATVEDWELPRQRGLGRALIEQRVPYELAGSGELRFGPQGLDAWIRFPLRERDSLLQTDAPGAAADGSGR</sequence>
<dbReference type="SUPFAM" id="SSF55785">
    <property type="entry name" value="PYP-like sensor domain (PAS domain)"/>
    <property type="match status" value="2"/>
</dbReference>
<dbReference type="NCBIfam" id="TIGR00229">
    <property type="entry name" value="sensory_box"/>
    <property type="match status" value="1"/>
</dbReference>
<evidence type="ECO:0000256" key="3">
    <source>
        <dbReference type="ARBA" id="ARBA00022543"/>
    </source>
</evidence>
<dbReference type="SMART" id="SM00911">
    <property type="entry name" value="HWE_HK"/>
    <property type="match status" value="1"/>
</dbReference>
<keyword evidence="3" id="KW-0600">Photoreceptor protein</keyword>
<evidence type="ECO:0000256" key="4">
    <source>
        <dbReference type="ARBA" id="ARBA00022553"/>
    </source>
</evidence>
<comment type="catalytic activity">
    <reaction evidence="1">
        <text>ATP + protein L-histidine = ADP + protein N-phospho-L-histidine.</text>
        <dbReference type="EC" id="2.7.13.3"/>
    </reaction>
</comment>
<accession>A0ABW1MYG4</accession>
<proteinExistence type="predicted"/>
<feature type="domain" description="PAC" evidence="17">
    <location>
        <begin position="268"/>
        <end position="320"/>
    </location>
</feature>
<dbReference type="InterPro" id="IPR013656">
    <property type="entry name" value="PAS_4"/>
</dbReference>
<evidence type="ECO:0000256" key="1">
    <source>
        <dbReference type="ARBA" id="ARBA00000085"/>
    </source>
</evidence>